<evidence type="ECO:0000313" key="6">
    <source>
        <dbReference type="Proteomes" id="UP001485043"/>
    </source>
</evidence>
<reference evidence="5 6" key="1">
    <citation type="journal article" date="2024" name="Nat. Commun.">
        <title>Phylogenomics reveals the evolutionary origins of lichenization in chlorophyte algae.</title>
        <authorList>
            <person name="Puginier C."/>
            <person name="Libourel C."/>
            <person name="Otte J."/>
            <person name="Skaloud P."/>
            <person name="Haon M."/>
            <person name="Grisel S."/>
            <person name="Petersen M."/>
            <person name="Berrin J.G."/>
            <person name="Delaux P.M."/>
            <person name="Dal Grande F."/>
            <person name="Keller J."/>
        </authorList>
    </citation>
    <scope>NUCLEOTIDE SEQUENCE [LARGE SCALE GENOMIC DNA]</scope>
    <source>
        <strain evidence="5 6">SAG 2523</strain>
    </source>
</reference>
<name>A0AAW1TA16_9CHLO</name>
<dbReference type="Gene3D" id="3.80.10.10">
    <property type="entry name" value="Ribonuclease Inhibitor"/>
    <property type="match status" value="1"/>
</dbReference>
<dbReference type="GO" id="GO:0005930">
    <property type="term" value="C:axoneme"/>
    <property type="evidence" value="ECO:0007669"/>
    <property type="project" value="UniProtKB-SubCell"/>
</dbReference>
<dbReference type="InterPro" id="IPR032675">
    <property type="entry name" value="LRR_dom_sf"/>
</dbReference>
<dbReference type="InterPro" id="IPR013210">
    <property type="entry name" value="LRR_N_plant-typ"/>
</dbReference>
<feature type="domain" description="EGF-like" evidence="4">
    <location>
        <begin position="124"/>
        <end position="183"/>
    </location>
</feature>
<dbReference type="Pfam" id="PF08263">
    <property type="entry name" value="LRRNT_2"/>
    <property type="match status" value="1"/>
</dbReference>
<dbReference type="InterPro" id="IPR057013">
    <property type="entry name" value="LRR_ComC"/>
</dbReference>
<dbReference type="SUPFAM" id="SSF52058">
    <property type="entry name" value="L domain-like"/>
    <property type="match status" value="1"/>
</dbReference>
<sequence length="380" mass="40850">MAGWAPAAHAATAASDKAALLAFKSNITSDAGLLRTWSASTDPCGDGNGTPWVGISCNCNGSLPGDFDLLCGEEAAPPTDNGSRVLALNFGDILISEGRKLSGQISPALDQLTELRLLNLRQNQLTGTIPYLGDLEFLANILLDSNQLTGNLPAWAGNLNNLTNLWLDNNNLTGSIPQDWCNLTVAPPDYPSNITISNNPRLCGTVPACLSGRVDGFYGTSILTPTNPSSLAGFCDSTPPSCSATDGCGVFVPQYWTNPTQILFNFSNFQDSESGISRYMWGLGNGTDYPPTVITLRNFSGLNTTADMTIGDQYFPNLVLHQVNYTPPGKTLIDSMDYRVFVQAVNVGVPRKMTTIISDQVEVTRCAIQFLAMWSWDMNI</sequence>
<organism evidence="5 6">
    <name type="scientific">Apatococcus fuscideae</name>
    <dbReference type="NCBI Taxonomy" id="2026836"/>
    <lineage>
        <taxon>Eukaryota</taxon>
        <taxon>Viridiplantae</taxon>
        <taxon>Chlorophyta</taxon>
        <taxon>core chlorophytes</taxon>
        <taxon>Trebouxiophyceae</taxon>
        <taxon>Chlorellales</taxon>
        <taxon>Chlorellaceae</taxon>
        <taxon>Apatococcus</taxon>
    </lineage>
</organism>
<evidence type="ECO:0000259" key="3">
    <source>
        <dbReference type="Pfam" id="PF08263"/>
    </source>
</evidence>
<evidence type="ECO:0000256" key="2">
    <source>
        <dbReference type="ARBA" id="ARBA00022614"/>
    </source>
</evidence>
<protein>
    <submittedName>
        <fullName evidence="5">Uncharacterized protein</fullName>
    </submittedName>
</protein>
<keyword evidence="2" id="KW-0433">Leucine-rich repeat</keyword>
<evidence type="ECO:0000259" key="4">
    <source>
        <dbReference type="Pfam" id="PF24141"/>
    </source>
</evidence>
<feature type="domain" description="Leucine-rich repeat-containing N-terminal plant-type" evidence="3">
    <location>
        <begin position="14"/>
        <end position="58"/>
    </location>
</feature>
<keyword evidence="6" id="KW-1185">Reference proteome</keyword>
<evidence type="ECO:0000256" key="1">
    <source>
        <dbReference type="ARBA" id="ARBA00004430"/>
    </source>
</evidence>
<dbReference type="AlphaFoldDB" id="A0AAW1TA16"/>
<dbReference type="Proteomes" id="UP001485043">
    <property type="component" value="Unassembled WGS sequence"/>
</dbReference>
<comment type="caution">
    <text evidence="5">The sequence shown here is derived from an EMBL/GenBank/DDBJ whole genome shotgun (WGS) entry which is preliminary data.</text>
</comment>
<dbReference type="Pfam" id="PF24141">
    <property type="entry name" value="LRR_ComC"/>
    <property type="match status" value="1"/>
</dbReference>
<accession>A0AAW1TA16</accession>
<dbReference type="EMBL" id="JALJOV010000234">
    <property type="protein sequence ID" value="KAK9865595.1"/>
    <property type="molecule type" value="Genomic_DNA"/>
</dbReference>
<comment type="subcellular location">
    <subcellularLocation>
        <location evidence="1">Cytoplasm</location>
        <location evidence="1">Cytoskeleton</location>
        <location evidence="1">Cilium axoneme</location>
    </subcellularLocation>
</comment>
<dbReference type="PANTHER" id="PTHR48010:SF44">
    <property type="entry name" value="F16P17.10 PROTEIN"/>
    <property type="match status" value="1"/>
</dbReference>
<proteinExistence type="predicted"/>
<dbReference type="PANTHER" id="PTHR48010">
    <property type="entry name" value="OS05G0588300 PROTEIN"/>
    <property type="match status" value="1"/>
</dbReference>
<gene>
    <name evidence="5" type="ORF">WJX84_003730</name>
</gene>
<evidence type="ECO:0000313" key="5">
    <source>
        <dbReference type="EMBL" id="KAK9865595.1"/>
    </source>
</evidence>
<dbReference type="InterPro" id="IPR050994">
    <property type="entry name" value="At_inactive_RLKs"/>
</dbReference>